<dbReference type="InterPro" id="IPR021109">
    <property type="entry name" value="Peptidase_aspartic_dom_sf"/>
</dbReference>
<evidence type="ECO:0000256" key="2">
    <source>
        <dbReference type="PIRSR" id="PIRSR601461-1"/>
    </source>
</evidence>
<organism evidence="5 6">
    <name type="scientific">Zootermopsis nevadensis</name>
    <name type="common">Dampwood termite</name>
    <dbReference type="NCBI Taxonomy" id="136037"/>
    <lineage>
        <taxon>Eukaryota</taxon>
        <taxon>Metazoa</taxon>
        <taxon>Ecdysozoa</taxon>
        <taxon>Arthropoda</taxon>
        <taxon>Hexapoda</taxon>
        <taxon>Insecta</taxon>
        <taxon>Pterygota</taxon>
        <taxon>Neoptera</taxon>
        <taxon>Polyneoptera</taxon>
        <taxon>Dictyoptera</taxon>
        <taxon>Blattodea</taxon>
        <taxon>Blattoidea</taxon>
        <taxon>Termitoidae</taxon>
        <taxon>Termopsidae</taxon>
        <taxon>Zootermopsis</taxon>
    </lineage>
</organism>
<gene>
    <name evidence="5" type="ORF">L798_05327</name>
</gene>
<proteinExistence type="inferred from homology"/>
<sequence>MVSNTGITMVSLKTVLYGLLVVIATDCQIISVPLTRGKSPRHLMLELDTDIDQLMMIRKPKPKPRSNDSVALFKYLDNEFYGEISIGHPAQKFSVVFDTAWSDTWVPSKKCSFFNVPCQIHYKYNSKKSSTYIQNGTVFNISLGSDQLLGFLSTDVFHIAHLTINQTFAEIVSVPYLFIMAKADGVVGFSYSSLSADGATPVFYNLFRKGLIEKPVFSFYVNRDITTSRGGSLFLGGSDPKHYNGSFTYLSVSRKLYWQFHMDRVDLIVSVHKALSFCAKGCETIIDTGTSTIAGPPKEIQKINELIMADSMIFGRYKVPCNQVHKLPEINFILSGKNFTMEGRDYVQQMTQFGITVCLSAFIAYSGSSGYEWSLGVSFIAKYYTEFDMVNNRIGFAKSNE</sequence>
<evidence type="ECO:0000313" key="5">
    <source>
        <dbReference type="EMBL" id="KDR23366.1"/>
    </source>
</evidence>
<feature type="disulfide bond" evidence="3">
    <location>
        <begin position="111"/>
        <end position="118"/>
    </location>
</feature>
<dbReference type="STRING" id="136037.A0A067RHM5"/>
<keyword evidence="5" id="KW-0378">Hydrolase</keyword>
<protein>
    <submittedName>
        <fullName evidence="5">Lysosomal aspartic protease</fullName>
    </submittedName>
</protein>
<dbReference type="AlphaFoldDB" id="A0A067RHM5"/>
<dbReference type="PANTHER" id="PTHR47966:SF51">
    <property type="entry name" value="BETA-SITE APP-CLEAVING ENZYME, ISOFORM A-RELATED"/>
    <property type="match status" value="1"/>
</dbReference>
<evidence type="ECO:0000256" key="3">
    <source>
        <dbReference type="PIRSR" id="PIRSR601461-2"/>
    </source>
</evidence>
<dbReference type="InterPro" id="IPR033121">
    <property type="entry name" value="PEPTIDASE_A1"/>
</dbReference>
<dbReference type="EMBL" id="KK852463">
    <property type="protein sequence ID" value="KDR23366.1"/>
    <property type="molecule type" value="Genomic_DNA"/>
</dbReference>
<dbReference type="InterPro" id="IPR001461">
    <property type="entry name" value="Aspartic_peptidase_A1"/>
</dbReference>
<evidence type="ECO:0000313" key="6">
    <source>
        <dbReference type="Proteomes" id="UP000027135"/>
    </source>
</evidence>
<feature type="active site" evidence="2">
    <location>
        <position position="98"/>
    </location>
</feature>
<keyword evidence="3" id="KW-1015">Disulfide bond</keyword>
<dbReference type="GO" id="GO:0004190">
    <property type="term" value="F:aspartic-type endopeptidase activity"/>
    <property type="evidence" value="ECO:0007669"/>
    <property type="project" value="InterPro"/>
</dbReference>
<keyword evidence="6" id="KW-1185">Reference proteome</keyword>
<dbReference type="Gene3D" id="2.40.70.10">
    <property type="entry name" value="Acid Proteases"/>
    <property type="match status" value="2"/>
</dbReference>
<dbReference type="PROSITE" id="PS51767">
    <property type="entry name" value="PEPTIDASE_A1"/>
    <property type="match status" value="1"/>
</dbReference>
<name>A0A067RHM5_ZOONE</name>
<accession>A0A067RHM5</accession>
<dbReference type="SUPFAM" id="SSF50630">
    <property type="entry name" value="Acid proteases"/>
    <property type="match status" value="1"/>
</dbReference>
<comment type="similarity">
    <text evidence="1">Belongs to the peptidase A1 family.</text>
</comment>
<dbReference type="FunFam" id="2.40.70.10:FF:000008">
    <property type="entry name" value="Cathepsin D"/>
    <property type="match status" value="1"/>
</dbReference>
<dbReference type="FunFam" id="2.40.70.10:FF:000044">
    <property type="entry name" value="Lysosomal aspartic protease"/>
    <property type="match status" value="1"/>
</dbReference>
<dbReference type="Pfam" id="PF00026">
    <property type="entry name" value="Asp"/>
    <property type="match status" value="1"/>
</dbReference>
<evidence type="ECO:0000256" key="1">
    <source>
        <dbReference type="ARBA" id="ARBA00007447"/>
    </source>
</evidence>
<dbReference type="GO" id="GO:0005764">
    <property type="term" value="C:lysosome"/>
    <property type="evidence" value="ECO:0007669"/>
    <property type="project" value="TreeGrafter"/>
</dbReference>
<dbReference type="OMA" id="FIMAKAD"/>
<dbReference type="eggNOG" id="KOG1339">
    <property type="taxonomic scope" value="Eukaryota"/>
</dbReference>
<keyword evidence="5" id="KW-0645">Protease</keyword>
<dbReference type="Proteomes" id="UP000027135">
    <property type="component" value="Unassembled WGS sequence"/>
</dbReference>
<feature type="domain" description="Peptidase A1" evidence="4">
    <location>
        <begin position="80"/>
        <end position="397"/>
    </location>
</feature>
<dbReference type="GO" id="GO:0006508">
    <property type="term" value="P:proteolysis"/>
    <property type="evidence" value="ECO:0007669"/>
    <property type="project" value="UniProtKB-KW"/>
</dbReference>
<dbReference type="PRINTS" id="PR00792">
    <property type="entry name" value="PEPSIN"/>
</dbReference>
<dbReference type="InParanoid" id="A0A067RHM5"/>
<feature type="disulfide bond" evidence="3">
    <location>
        <begin position="321"/>
        <end position="358"/>
    </location>
</feature>
<feature type="active site" evidence="2">
    <location>
        <position position="287"/>
    </location>
</feature>
<reference evidence="5 6" key="1">
    <citation type="journal article" date="2014" name="Nat. Commun.">
        <title>Molecular traces of alternative social organization in a termite genome.</title>
        <authorList>
            <person name="Terrapon N."/>
            <person name="Li C."/>
            <person name="Robertson H.M."/>
            <person name="Ji L."/>
            <person name="Meng X."/>
            <person name="Booth W."/>
            <person name="Chen Z."/>
            <person name="Childers C.P."/>
            <person name="Glastad K.M."/>
            <person name="Gokhale K."/>
            <person name="Gowin J."/>
            <person name="Gronenberg W."/>
            <person name="Hermansen R.A."/>
            <person name="Hu H."/>
            <person name="Hunt B.G."/>
            <person name="Huylmans A.K."/>
            <person name="Khalil S.M."/>
            <person name="Mitchell R.D."/>
            <person name="Munoz-Torres M.C."/>
            <person name="Mustard J.A."/>
            <person name="Pan H."/>
            <person name="Reese J.T."/>
            <person name="Scharf M.E."/>
            <person name="Sun F."/>
            <person name="Vogel H."/>
            <person name="Xiao J."/>
            <person name="Yang W."/>
            <person name="Yang Z."/>
            <person name="Yang Z."/>
            <person name="Zhou J."/>
            <person name="Zhu J."/>
            <person name="Brent C.S."/>
            <person name="Elsik C.G."/>
            <person name="Goodisman M.A."/>
            <person name="Liberles D.A."/>
            <person name="Roe R.M."/>
            <person name="Vargo E.L."/>
            <person name="Vilcinskas A."/>
            <person name="Wang J."/>
            <person name="Bornberg-Bauer E."/>
            <person name="Korb J."/>
            <person name="Zhang G."/>
            <person name="Liebig J."/>
        </authorList>
    </citation>
    <scope>NUCLEOTIDE SEQUENCE [LARGE SCALE GENOMIC DNA]</scope>
    <source>
        <tissue evidence="5">Whole organism</tissue>
    </source>
</reference>
<evidence type="ECO:0000259" key="4">
    <source>
        <dbReference type="PROSITE" id="PS51767"/>
    </source>
</evidence>
<dbReference type="Gene3D" id="2.60.40.1960">
    <property type="match status" value="1"/>
</dbReference>
<dbReference type="PANTHER" id="PTHR47966">
    <property type="entry name" value="BETA-SITE APP-CLEAVING ENZYME, ISOFORM A-RELATED"/>
    <property type="match status" value="1"/>
</dbReference>